<dbReference type="InterPro" id="IPR050276">
    <property type="entry name" value="MshD_Acetyltransferase"/>
</dbReference>
<sequence>MDIRLAEVTEENFFDVINLKSDEVQETRIQIYERWVGSNAFFLGACQVFGYTPRAIYDGSNLIGFASYGFRKETEWYELVSLMIGHQYQGQGYSGPVLKAVIDEMAESMECSEIYITVIQNNDKAIKMYEKAGFVPTGEVEEGHHPEPVYCLKLR</sequence>
<dbReference type="GO" id="GO:0016747">
    <property type="term" value="F:acyltransferase activity, transferring groups other than amino-acyl groups"/>
    <property type="evidence" value="ECO:0007669"/>
    <property type="project" value="InterPro"/>
</dbReference>
<protein>
    <submittedName>
        <fullName evidence="2">GNAT family N-acetyltransferase</fullName>
    </submittedName>
</protein>
<proteinExistence type="predicted"/>
<feature type="domain" description="N-acetyltransferase" evidence="1">
    <location>
        <begin position="3"/>
        <end position="155"/>
    </location>
</feature>
<accession>A0A5D4RNC2</accession>
<dbReference type="PANTHER" id="PTHR43617">
    <property type="entry name" value="L-AMINO ACID N-ACETYLTRANSFERASE"/>
    <property type="match status" value="1"/>
</dbReference>
<name>A0A5D4RNC2_9BACI</name>
<comment type="caution">
    <text evidence="2">The sequence shown here is derived from an EMBL/GenBank/DDBJ whole genome shotgun (WGS) entry which is preliminary data.</text>
</comment>
<evidence type="ECO:0000259" key="1">
    <source>
        <dbReference type="PROSITE" id="PS51186"/>
    </source>
</evidence>
<dbReference type="InterPro" id="IPR000182">
    <property type="entry name" value="GNAT_dom"/>
</dbReference>
<reference evidence="2 3" key="1">
    <citation type="submission" date="2019-08" db="EMBL/GenBank/DDBJ databases">
        <title>Bacillus genomes from the desert of Cuatro Cienegas, Coahuila.</title>
        <authorList>
            <person name="Olmedo-Alvarez G."/>
        </authorList>
    </citation>
    <scope>NUCLEOTIDE SEQUENCE [LARGE SCALE GENOMIC DNA]</scope>
    <source>
        <strain evidence="2 3">CH446_14T</strain>
    </source>
</reference>
<dbReference type="EMBL" id="VTER01000001">
    <property type="protein sequence ID" value="TYS52329.1"/>
    <property type="molecule type" value="Genomic_DNA"/>
</dbReference>
<keyword evidence="2" id="KW-0808">Transferase</keyword>
<dbReference type="Gene3D" id="3.40.630.30">
    <property type="match status" value="1"/>
</dbReference>
<dbReference type="Pfam" id="PF00583">
    <property type="entry name" value="Acetyltransf_1"/>
    <property type="match status" value="1"/>
</dbReference>
<dbReference type="AlphaFoldDB" id="A0A5D4RNC2"/>
<dbReference type="Proteomes" id="UP000322139">
    <property type="component" value="Unassembled WGS sequence"/>
</dbReference>
<evidence type="ECO:0000313" key="3">
    <source>
        <dbReference type="Proteomes" id="UP000322139"/>
    </source>
</evidence>
<dbReference type="InterPro" id="IPR016181">
    <property type="entry name" value="Acyl_CoA_acyltransferase"/>
</dbReference>
<dbReference type="SUPFAM" id="SSF55729">
    <property type="entry name" value="Acyl-CoA N-acyltransferases (Nat)"/>
    <property type="match status" value="1"/>
</dbReference>
<dbReference type="PANTHER" id="PTHR43617:SF2">
    <property type="entry name" value="UPF0039 PROTEIN SLL0451"/>
    <property type="match status" value="1"/>
</dbReference>
<evidence type="ECO:0000313" key="2">
    <source>
        <dbReference type="EMBL" id="TYS52329.1"/>
    </source>
</evidence>
<organism evidence="2 3">
    <name type="scientific">Bacillus infantis</name>
    <dbReference type="NCBI Taxonomy" id="324767"/>
    <lineage>
        <taxon>Bacteria</taxon>
        <taxon>Bacillati</taxon>
        <taxon>Bacillota</taxon>
        <taxon>Bacilli</taxon>
        <taxon>Bacillales</taxon>
        <taxon>Bacillaceae</taxon>
        <taxon>Bacillus</taxon>
    </lineage>
</organism>
<dbReference type="PROSITE" id="PS51186">
    <property type="entry name" value="GNAT"/>
    <property type="match status" value="1"/>
</dbReference>
<gene>
    <name evidence="2" type="ORF">FZD51_01430</name>
</gene>